<organism evidence="1 2">
    <name type="scientific">Mucuna pruriens</name>
    <name type="common">Velvet bean</name>
    <name type="synonym">Dolichos pruriens</name>
    <dbReference type="NCBI Taxonomy" id="157652"/>
    <lineage>
        <taxon>Eukaryota</taxon>
        <taxon>Viridiplantae</taxon>
        <taxon>Streptophyta</taxon>
        <taxon>Embryophyta</taxon>
        <taxon>Tracheophyta</taxon>
        <taxon>Spermatophyta</taxon>
        <taxon>Magnoliopsida</taxon>
        <taxon>eudicotyledons</taxon>
        <taxon>Gunneridae</taxon>
        <taxon>Pentapetalae</taxon>
        <taxon>rosids</taxon>
        <taxon>fabids</taxon>
        <taxon>Fabales</taxon>
        <taxon>Fabaceae</taxon>
        <taxon>Papilionoideae</taxon>
        <taxon>50 kb inversion clade</taxon>
        <taxon>NPAAA clade</taxon>
        <taxon>indigoferoid/millettioid clade</taxon>
        <taxon>Phaseoleae</taxon>
        <taxon>Mucuna</taxon>
    </lineage>
</organism>
<protein>
    <recommendedName>
        <fullName evidence="3">GAG-pre-integrase domain-containing protein</fullName>
    </recommendedName>
</protein>
<dbReference type="PANTHER" id="PTHR42648:SF28">
    <property type="entry name" value="TRANSPOSON-ENCODED PROTEIN WITH RIBONUCLEASE H-LIKE AND RETROVIRUS ZINC FINGER-LIKE DOMAINS"/>
    <property type="match status" value="1"/>
</dbReference>
<feature type="non-terminal residue" evidence="1">
    <location>
        <position position="1"/>
    </location>
</feature>
<dbReference type="OrthoDB" id="413361at2759"/>
<evidence type="ECO:0000313" key="2">
    <source>
        <dbReference type="Proteomes" id="UP000257109"/>
    </source>
</evidence>
<accession>A0A371HWP9</accession>
<dbReference type="EMBL" id="QJKJ01001521">
    <property type="protein sequence ID" value="RDY07210.1"/>
    <property type="molecule type" value="Genomic_DNA"/>
</dbReference>
<dbReference type="InterPro" id="IPR039537">
    <property type="entry name" value="Retrotran_Ty1/copia-like"/>
</dbReference>
<reference evidence="1" key="1">
    <citation type="submission" date="2018-05" db="EMBL/GenBank/DDBJ databases">
        <title>Draft genome of Mucuna pruriens seed.</title>
        <authorList>
            <person name="Nnadi N.E."/>
            <person name="Vos R."/>
            <person name="Hasami M.H."/>
            <person name="Devisetty U.K."/>
            <person name="Aguiy J.C."/>
        </authorList>
    </citation>
    <scope>NUCLEOTIDE SEQUENCE [LARGE SCALE GENOMIC DNA]</scope>
    <source>
        <strain evidence="1">JCA_2017</strain>
    </source>
</reference>
<dbReference type="PANTHER" id="PTHR42648">
    <property type="entry name" value="TRANSPOSASE, PUTATIVE-RELATED"/>
    <property type="match status" value="1"/>
</dbReference>
<evidence type="ECO:0000313" key="1">
    <source>
        <dbReference type="EMBL" id="RDY07210.1"/>
    </source>
</evidence>
<gene>
    <name evidence="1" type="ORF">CR513_08701</name>
</gene>
<keyword evidence="2" id="KW-1185">Reference proteome</keyword>
<feature type="non-terminal residue" evidence="1">
    <location>
        <position position="89"/>
    </location>
</feature>
<evidence type="ECO:0008006" key="3">
    <source>
        <dbReference type="Google" id="ProtNLM"/>
    </source>
</evidence>
<sequence length="89" mass="9768">MVELFSQKDMLPGLKNAELEKCSHCMAGKQTRVSFKKHPPSRKSELLELVHSDVCGPLKEALGLCFEDKGPSVGKVQTILGFGLTILKL</sequence>
<comment type="caution">
    <text evidence="1">The sequence shown here is derived from an EMBL/GenBank/DDBJ whole genome shotgun (WGS) entry which is preliminary data.</text>
</comment>
<name>A0A371HWP9_MUCPR</name>
<dbReference type="AlphaFoldDB" id="A0A371HWP9"/>
<proteinExistence type="predicted"/>
<dbReference type="Proteomes" id="UP000257109">
    <property type="component" value="Unassembled WGS sequence"/>
</dbReference>